<reference evidence="2 3" key="1">
    <citation type="submission" date="2016-03" db="EMBL/GenBank/DDBJ databases">
        <authorList>
            <person name="Ploux O."/>
        </authorList>
    </citation>
    <scope>NUCLEOTIDE SEQUENCE [LARGE SCALE GENOMIC DNA]</scope>
    <source>
        <strain evidence="2 3">UAMH 11012</strain>
    </source>
</reference>
<feature type="region of interest" description="Disordered" evidence="1">
    <location>
        <begin position="630"/>
        <end position="701"/>
    </location>
</feature>
<dbReference type="EMBL" id="FJOG01000011">
    <property type="protein sequence ID" value="CZR57956.1"/>
    <property type="molecule type" value="Genomic_DNA"/>
</dbReference>
<feature type="compositionally biased region" description="Polar residues" evidence="1">
    <location>
        <begin position="262"/>
        <end position="288"/>
    </location>
</feature>
<evidence type="ECO:0000313" key="3">
    <source>
        <dbReference type="Proteomes" id="UP000184330"/>
    </source>
</evidence>
<feature type="compositionally biased region" description="Low complexity" evidence="1">
    <location>
        <begin position="530"/>
        <end position="557"/>
    </location>
</feature>
<gene>
    <name evidence="2" type="ORF">PAC_07846</name>
</gene>
<feature type="compositionally biased region" description="Basic and acidic residues" evidence="1">
    <location>
        <begin position="835"/>
        <end position="844"/>
    </location>
</feature>
<dbReference type="OrthoDB" id="10584667at2759"/>
<feature type="compositionally biased region" description="Low complexity" evidence="1">
    <location>
        <begin position="52"/>
        <end position="65"/>
    </location>
</feature>
<feature type="region of interest" description="Disordered" evidence="1">
    <location>
        <begin position="1"/>
        <end position="422"/>
    </location>
</feature>
<feature type="compositionally biased region" description="Polar residues" evidence="1">
    <location>
        <begin position="299"/>
        <end position="312"/>
    </location>
</feature>
<accession>A0A1L7WYV7</accession>
<proteinExistence type="predicted"/>
<protein>
    <submittedName>
        <fullName evidence="2">Uncharacterized protein</fullName>
    </submittedName>
</protein>
<organism evidence="2 3">
    <name type="scientific">Phialocephala subalpina</name>
    <dbReference type="NCBI Taxonomy" id="576137"/>
    <lineage>
        <taxon>Eukaryota</taxon>
        <taxon>Fungi</taxon>
        <taxon>Dikarya</taxon>
        <taxon>Ascomycota</taxon>
        <taxon>Pezizomycotina</taxon>
        <taxon>Leotiomycetes</taxon>
        <taxon>Helotiales</taxon>
        <taxon>Mollisiaceae</taxon>
        <taxon>Phialocephala</taxon>
        <taxon>Phialocephala fortinii species complex</taxon>
    </lineage>
</organism>
<feature type="compositionally biased region" description="Low complexity" evidence="1">
    <location>
        <begin position="87"/>
        <end position="102"/>
    </location>
</feature>
<feature type="region of interest" description="Disordered" evidence="1">
    <location>
        <begin position="824"/>
        <end position="897"/>
    </location>
</feature>
<sequence>MPPLTRRRGPAEHTGNTPNPNEKKKRARTRKEPVSKPAPDTLLQSIEDEDMASAQAQAVVAMSTTSRSESIHQDESRSTSPNHIDTQPSSSSPSAHAHPSQQTSEQPTSRQPTSEQQISEQQPAEPRPTLRRGRSATRSVSPLIASTTRVTRGTKRQRGPTEETPEDAPDADARPSQPTKKRVRRNTKDQATTQAPAQAPRGRGKGRGRGGRAQGTGKLQSIVEASPVKAQAPSENQPPMFPYGELRSTPSLIQPVVEGGSATIQAPSDSRPSMSSHRELTSTTSLINSIVEGGPATIQARSDNQPTTSALSPQPHMLSPQPPIAKRRLSLEPPIAKRRRVQTQPAEDDGYESVPESEVELMEPDVWRKKKERIKQKSRTARKMHPSTKTLITSNPIPLANSSPLESSVASPKSKKLSELREATDKCPNGWEYFDHFSKQMKSQNLPAPFGQPGAPSDEDANLQRPEPEENFKVAKQSQPWLSLASVKKVISSPIKFFGGAKVAGEPAATNAQKTDFTFKSSQTITIPATTGSSNTSSSNTGSSTAIPPATPTPQTRRTSRAKTDRHVRWYDPDREEVHLQTRSERKQAKALGLPIQPFGVRQEELAANRKEESSGFLITPELQDEFQEFLSQRRGKDHGERENEAYEHTPGRTFKAPDPNDESDESELEITSSTPPVSTSLEWSNVTAPPPPERDPNDDTYYFGFRYESRDERWSRLDYAEPVCLKMAKRPQPGSANQDRIRGDWSPEMYEWYEEYRKWGIVNAAVNDYLSELEQGRIREEDYNDIVETINEYNAIIKKNEDVRRAKAEASRAALGISFADGRVGVTSNGATEEIDRRARAEDSPEEEEDSVLQPKANAQTPPPPPRPSNAQLPGQIAMEPITPAKPMNPAFTTPYAAKKPSNLRYAEKAYSSPVEFEQENLPEVQGHGDTTPVRAVSPIDPSKNDMGDYFSGEEDVNMDLGIVGEVEWDI</sequence>
<feature type="compositionally biased region" description="Acidic residues" evidence="1">
    <location>
        <begin position="660"/>
        <end position="669"/>
    </location>
</feature>
<name>A0A1L7WYV7_9HELO</name>
<feature type="compositionally biased region" description="Basic residues" evidence="1">
    <location>
        <begin position="368"/>
        <end position="386"/>
    </location>
</feature>
<feature type="region of interest" description="Disordered" evidence="1">
    <location>
        <begin position="521"/>
        <end position="599"/>
    </location>
</feature>
<feature type="compositionally biased region" description="Basic and acidic residues" evidence="1">
    <location>
        <begin position="562"/>
        <end position="588"/>
    </location>
</feature>
<feature type="region of interest" description="Disordered" evidence="1">
    <location>
        <begin position="442"/>
        <end position="478"/>
    </location>
</feature>
<keyword evidence="3" id="KW-1185">Reference proteome</keyword>
<feature type="compositionally biased region" description="Polar residues" evidence="1">
    <location>
        <begin position="136"/>
        <end position="151"/>
    </location>
</feature>
<dbReference type="AlphaFoldDB" id="A0A1L7WYV7"/>
<feature type="compositionally biased region" description="Polar residues" evidence="1">
    <location>
        <begin position="670"/>
        <end position="688"/>
    </location>
</feature>
<dbReference type="Proteomes" id="UP000184330">
    <property type="component" value="Unassembled WGS sequence"/>
</dbReference>
<feature type="compositionally biased region" description="Acidic residues" evidence="1">
    <location>
        <begin position="346"/>
        <end position="363"/>
    </location>
</feature>
<evidence type="ECO:0000256" key="1">
    <source>
        <dbReference type="SAM" id="MobiDB-lite"/>
    </source>
</evidence>
<feature type="region of interest" description="Disordered" evidence="1">
    <location>
        <begin position="924"/>
        <end position="949"/>
    </location>
</feature>
<evidence type="ECO:0000313" key="2">
    <source>
        <dbReference type="EMBL" id="CZR57956.1"/>
    </source>
</evidence>
<feature type="compositionally biased region" description="Polar residues" evidence="1">
    <location>
        <begin position="103"/>
        <end position="122"/>
    </location>
</feature>
<feature type="compositionally biased region" description="Basic and acidic residues" evidence="1">
    <location>
        <begin position="638"/>
        <end position="651"/>
    </location>
</feature>
<feature type="compositionally biased region" description="Low complexity" evidence="1">
    <location>
        <begin position="190"/>
        <end position="201"/>
    </location>
</feature>
<feature type="compositionally biased region" description="Polar residues" evidence="1">
    <location>
        <begin position="387"/>
        <end position="411"/>
    </location>
</feature>